<evidence type="ECO:0000256" key="1">
    <source>
        <dbReference type="SAM" id="Phobius"/>
    </source>
</evidence>
<evidence type="ECO:0000313" key="2">
    <source>
        <dbReference type="EMBL" id="GIY95839.1"/>
    </source>
</evidence>
<dbReference type="Proteomes" id="UP001054945">
    <property type="component" value="Unassembled WGS sequence"/>
</dbReference>
<protein>
    <submittedName>
        <fullName evidence="2">Uncharacterized protein</fullName>
    </submittedName>
</protein>
<name>A0AAV4XPW8_CAEEX</name>
<gene>
    <name evidence="2" type="ORF">CEXT_33991</name>
</gene>
<dbReference type="AlphaFoldDB" id="A0AAV4XPW8"/>
<feature type="transmembrane region" description="Helical" evidence="1">
    <location>
        <begin position="16"/>
        <end position="36"/>
    </location>
</feature>
<keyword evidence="1" id="KW-0812">Transmembrane</keyword>
<sequence>MEVGLLLKALRGLFKVYYFPLPIPFLLFILTHLFYLRHGHIKRLSLDIGRGWKHLLSSGMMGYRIRELWAPVISAEAALSKKPAIVLVPPEMESNKNICCLLVIYLLRCN</sequence>
<comment type="caution">
    <text evidence="2">The sequence shown here is derived from an EMBL/GenBank/DDBJ whole genome shotgun (WGS) entry which is preliminary data.</text>
</comment>
<dbReference type="EMBL" id="BPLR01017968">
    <property type="protein sequence ID" value="GIY95839.1"/>
    <property type="molecule type" value="Genomic_DNA"/>
</dbReference>
<organism evidence="2 3">
    <name type="scientific">Caerostris extrusa</name>
    <name type="common">Bark spider</name>
    <name type="synonym">Caerostris bankana</name>
    <dbReference type="NCBI Taxonomy" id="172846"/>
    <lineage>
        <taxon>Eukaryota</taxon>
        <taxon>Metazoa</taxon>
        <taxon>Ecdysozoa</taxon>
        <taxon>Arthropoda</taxon>
        <taxon>Chelicerata</taxon>
        <taxon>Arachnida</taxon>
        <taxon>Araneae</taxon>
        <taxon>Araneomorphae</taxon>
        <taxon>Entelegynae</taxon>
        <taxon>Araneoidea</taxon>
        <taxon>Araneidae</taxon>
        <taxon>Caerostris</taxon>
    </lineage>
</organism>
<proteinExistence type="predicted"/>
<accession>A0AAV4XPW8</accession>
<keyword evidence="1" id="KW-0472">Membrane</keyword>
<keyword evidence="3" id="KW-1185">Reference proteome</keyword>
<reference evidence="2 3" key="1">
    <citation type="submission" date="2021-06" db="EMBL/GenBank/DDBJ databases">
        <title>Caerostris extrusa draft genome.</title>
        <authorList>
            <person name="Kono N."/>
            <person name="Arakawa K."/>
        </authorList>
    </citation>
    <scope>NUCLEOTIDE SEQUENCE [LARGE SCALE GENOMIC DNA]</scope>
</reference>
<evidence type="ECO:0000313" key="3">
    <source>
        <dbReference type="Proteomes" id="UP001054945"/>
    </source>
</evidence>
<keyword evidence="1" id="KW-1133">Transmembrane helix</keyword>